<dbReference type="InterPro" id="IPR001584">
    <property type="entry name" value="Integrase_cat-core"/>
</dbReference>
<dbReference type="GO" id="GO:0003964">
    <property type="term" value="F:RNA-directed DNA polymerase activity"/>
    <property type="evidence" value="ECO:0007669"/>
    <property type="project" value="UniProtKB-KW"/>
</dbReference>
<dbReference type="Gene3D" id="3.10.20.370">
    <property type="match status" value="1"/>
</dbReference>
<keyword evidence="5" id="KW-0695">RNA-directed DNA polymerase</keyword>
<dbReference type="EMBL" id="KQ977188">
    <property type="protein sequence ID" value="KYN05031.1"/>
    <property type="molecule type" value="Genomic_DNA"/>
</dbReference>
<dbReference type="Gene3D" id="3.30.420.10">
    <property type="entry name" value="Ribonuclease H-like superfamily/Ribonuclease H"/>
    <property type="match status" value="1"/>
</dbReference>
<dbReference type="InterPro" id="IPR041588">
    <property type="entry name" value="Integrase_H2C2"/>
</dbReference>
<evidence type="ECO:0000259" key="7">
    <source>
        <dbReference type="PROSITE" id="PS50994"/>
    </source>
</evidence>
<keyword evidence="9" id="KW-1185">Reference proteome</keyword>
<reference evidence="8 9" key="1">
    <citation type="submission" date="2016-03" db="EMBL/GenBank/DDBJ databases">
        <title>Cyphomyrmex costatus WGS genome.</title>
        <authorList>
            <person name="Nygaard S."/>
            <person name="Hu H."/>
            <person name="Boomsma J."/>
            <person name="Zhang G."/>
        </authorList>
    </citation>
    <scope>NUCLEOTIDE SEQUENCE [LARGE SCALE GENOMIC DNA]</scope>
    <source>
        <strain evidence="8">MS0001</strain>
        <tissue evidence="8">Whole body</tissue>
    </source>
</reference>
<protein>
    <recommendedName>
        <fullName evidence="1">RNA-directed DNA polymerase</fullName>
        <ecNumber evidence="1">2.7.7.49</ecNumber>
    </recommendedName>
</protein>
<dbReference type="CDD" id="cd09274">
    <property type="entry name" value="RNase_HI_RT_Ty3"/>
    <property type="match status" value="1"/>
</dbReference>
<proteinExistence type="predicted"/>
<dbReference type="STRING" id="456900.A0A151IKM1"/>
<gene>
    <name evidence="8" type="ORF">ALC62_04078</name>
</gene>
<dbReference type="SUPFAM" id="SSF56672">
    <property type="entry name" value="DNA/RNA polymerases"/>
    <property type="match status" value="1"/>
</dbReference>
<keyword evidence="3" id="KW-0540">Nuclease</keyword>
<accession>A0A151IKM1</accession>
<organism evidence="8 9">
    <name type="scientific">Cyphomyrmex costatus</name>
    <dbReference type="NCBI Taxonomy" id="456900"/>
    <lineage>
        <taxon>Eukaryota</taxon>
        <taxon>Metazoa</taxon>
        <taxon>Ecdysozoa</taxon>
        <taxon>Arthropoda</taxon>
        <taxon>Hexapoda</taxon>
        <taxon>Insecta</taxon>
        <taxon>Pterygota</taxon>
        <taxon>Neoptera</taxon>
        <taxon>Endopterygota</taxon>
        <taxon>Hymenoptera</taxon>
        <taxon>Apocrita</taxon>
        <taxon>Aculeata</taxon>
        <taxon>Formicoidea</taxon>
        <taxon>Formicidae</taxon>
        <taxon>Myrmicinae</taxon>
        <taxon>Cyphomyrmex</taxon>
    </lineage>
</organism>
<sequence>MVTYYSRFIPDVSTITYPLRKLLIKDSTFRWTKACEDAFLKLKNEISSDRILTPYNPELPLVITCDASPTGVAGMLSHVLNGIEKPIAFASRSLTSAERNYSQLDREALAIVFAINHFFMYVFGRKFKLITDNQPLASIHQEQYSTDIAINEEVHQLCYSTIFEISTEELTTEKIVQETDKDEVLSKIKQTILNGEIDNIEYTLDAGILFKGQRAVIPKKLQAKILEELHKTHVGITKMKQLARRYCIWKGIDRDIENTVKSCRNCAEVKASPAKAPVHHWEEPTSNWDRIHIDYAGPFENHYFLIVIDARSRWAEIRITKDAPTSEKTIELLKDIFSIHGFPKAMVSDNATIFVSETFKQFCRNSGIFQKLIAPGHPATNGLAERNVQTLKQRLKSMQGESLTLSQKVREILFKYRATPLACGKSPAELYLHRAIRINLDILKPLKNTANYQEIPGTRNLSIGERVQARYYTNQKPVWKFGTVIKKFGQLHYHIKLDNGCVFKRHID</sequence>
<dbReference type="Gene3D" id="3.30.70.270">
    <property type="match status" value="1"/>
</dbReference>
<dbReference type="PROSITE" id="PS50994">
    <property type="entry name" value="INTEGRASE"/>
    <property type="match status" value="1"/>
</dbReference>
<dbReference type="InterPro" id="IPR012337">
    <property type="entry name" value="RNaseH-like_sf"/>
</dbReference>
<dbReference type="Proteomes" id="UP000078542">
    <property type="component" value="Unassembled WGS sequence"/>
</dbReference>
<keyword evidence="6" id="KW-0511">Multifunctional enzyme</keyword>
<dbReference type="InterPro" id="IPR043502">
    <property type="entry name" value="DNA/RNA_pol_sf"/>
</dbReference>
<dbReference type="InterPro" id="IPR050951">
    <property type="entry name" value="Retrovirus_Pol_polyprotein"/>
</dbReference>
<dbReference type="PANTHER" id="PTHR37984:SF5">
    <property type="entry name" value="PROTEIN NYNRIN-LIKE"/>
    <property type="match status" value="1"/>
</dbReference>
<dbReference type="Pfam" id="PF00665">
    <property type="entry name" value="rve"/>
    <property type="match status" value="1"/>
</dbReference>
<dbReference type="AlphaFoldDB" id="A0A151IKM1"/>
<dbReference type="InterPro" id="IPR043128">
    <property type="entry name" value="Rev_trsase/Diguanyl_cyclase"/>
</dbReference>
<dbReference type="Pfam" id="PF17921">
    <property type="entry name" value="Integrase_H2C2"/>
    <property type="match status" value="1"/>
</dbReference>
<evidence type="ECO:0000256" key="2">
    <source>
        <dbReference type="ARBA" id="ARBA00022695"/>
    </source>
</evidence>
<evidence type="ECO:0000256" key="3">
    <source>
        <dbReference type="ARBA" id="ARBA00022722"/>
    </source>
</evidence>
<dbReference type="SUPFAM" id="SSF53098">
    <property type="entry name" value="Ribonuclease H-like"/>
    <property type="match status" value="1"/>
</dbReference>
<evidence type="ECO:0000256" key="4">
    <source>
        <dbReference type="ARBA" id="ARBA00022759"/>
    </source>
</evidence>
<dbReference type="FunFam" id="1.10.340.70:FF:000004">
    <property type="entry name" value="Retrovirus-related Pol polyprotein from transposon 297-like Protein"/>
    <property type="match status" value="1"/>
</dbReference>
<keyword evidence="4" id="KW-0255">Endonuclease</keyword>
<dbReference type="FunFam" id="3.10.20.370:FF:000001">
    <property type="entry name" value="Retrovirus-related Pol polyprotein from transposon 17.6-like protein"/>
    <property type="match status" value="1"/>
</dbReference>
<dbReference type="InterPro" id="IPR036397">
    <property type="entry name" value="RNaseH_sf"/>
</dbReference>
<evidence type="ECO:0000256" key="5">
    <source>
        <dbReference type="ARBA" id="ARBA00022918"/>
    </source>
</evidence>
<dbReference type="PANTHER" id="PTHR37984">
    <property type="entry name" value="PROTEIN CBG26694"/>
    <property type="match status" value="1"/>
</dbReference>
<keyword evidence="2" id="KW-0548">Nucleotidyltransferase</keyword>
<dbReference type="Gene3D" id="1.10.340.70">
    <property type="match status" value="1"/>
</dbReference>
<dbReference type="GO" id="GO:0003676">
    <property type="term" value="F:nucleic acid binding"/>
    <property type="evidence" value="ECO:0007669"/>
    <property type="project" value="InterPro"/>
</dbReference>
<keyword evidence="2" id="KW-0808">Transferase</keyword>
<dbReference type="Pfam" id="PF17919">
    <property type="entry name" value="RT_RNaseH_2"/>
    <property type="match status" value="1"/>
</dbReference>
<feature type="domain" description="Integrase catalytic" evidence="7">
    <location>
        <begin position="280"/>
        <end position="435"/>
    </location>
</feature>
<dbReference type="GO" id="GO:0042575">
    <property type="term" value="C:DNA polymerase complex"/>
    <property type="evidence" value="ECO:0007669"/>
    <property type="project" value="UniProtKB-ARBA"/>
</dbReference>
<name>A0A151IKM1_9HYME</name>
<dbReference type="InterPro" id="IPR041577">
    <property type="entry name" value="RT_RNaseH_2"/>
</dbReference>
<dbReference type="GO" id="GO:0015074">
    <property type="term" value="P:DNA integration"/>
    <property type="evidence" value="ECO:0007669"/>
    <property type="project" value="InterPro"/>
</dbReference>
<evidence type="ECO:0000313" key="9">
    <source>
        <dbReference type="Proteomes" id="UP000078542"/>
    </source>
</evidence>
<evidence type="ECO:0000256" key="1">
    <source>
        <dbReference type="ARBA" id="ARBA00012493"/>
    </source>
</evidence>
<evidence type="ECO:0000256" key="6">
    <source>
        <dbReference type="ARBA" id="ARBA00023268"/>
    </source>
</evidence>
<keyword evidence="4" id="KW-0378">Hydrolase</keyword>
<dbReference type="EC" id="2.7.7.49" evidence="1"/>
<dbReference type="GO" id="GO:0004519">
    <property type="term" value="F:endonuclease activity"/>
    <property type="evidence" value="ECO:0007669"/>
    <property type="project" value="UniProtKB-KW"/>
</dbReference>
<evidence type="ECO:0000313" key="8">
    <source>
        <dbReference type="EMBL" id="KYN05031.1"/>
    </source>
</evidence>